<evidence type="ECO:0000256" key="14">
    <source>
        <dbReference type="ARBA" id="ARBA00023288"/>
    </source>
</evidence>
<dbReference type="EMBL" id="JAULSU010000004">
    <property type="protein sequence ID" value="KAK0619354.1"/>
    <property type="molecule type" value="Genomic_DNA"/>
</dbReference>
<dbReference type="PANTHER" id="PTHR37928:SF1">
    <property type="entry name" value="CFEM DOMAIN PROTEIN (AFU_ORTHOLOGUE AFUA_6G14090)"/>
    <property type="match status" value="1"/>
</dbReference>
<keyword evidence="8 15" id="KW-0479">Metal-binding</keyword>
<evidence type="ECO:0000256" key="3">
    <source>
        <dbReference type="ARBA" id="ARBA00010031"/>
    </source>
</evidence>
<keyword evidence="4" id="KW-1003">Cell membrane</keyword>
<evidence type="ECO:0000256" key="7">
    <source>
        <dbReference type="ARBA" id="ARBA00022622"/>
    </source>
</evidence>
<dbReference type="GO" id="GO:0005576">
    <property type="term" value="C:extracellular region"/>
    <property type="evidence" value="ECO:0007669"/>
    <property type="project" value="UniProtKB-SubCell"/>
</dbReference>
<evidence type="ECO:0000256" key="16">
    <source>
        <dbReference type="SAM" id="MobiDB-lite"/>
    </source>
</evidence>
<proteinExistence type="inferred from homology"/>
<dbReference type="PROSITE" id="PS52012">
    <property type="entry name" value="CFEM"/>
    <property type="match status" value="1"/>
</dbReference>
<feature type="chain" id="PRO_5041213810" description="CFEM domain-containing protein" evidence="17">
    <location>
        <begin position="20"/>
        <end position="181"/>
    </location>
</feature>
<protein>
    <recommendedName>
        <fullName evidence="18">CFEM domain-containing protein</fullName>
    </recommendedName>
</protein>
<evidence type="ECO:0000256" key="12">
    <source>
        <dbReference type="ARBA" id="ARBA00023157"/>
    </source>
</evidence>
<evidence type="ECO:0000256" key="6">
    <source>
        <dbReference type="ARBA" id="ARBA00022617"/>
    </source>
</evidence>
<keyword evidence="12 15" id="KW-1015">Disulfide bond</keyword>
<dbReference type="GO" id="GO:0005886">
    <property type="term" value="C:plasma membrane"/>
    <property type="evidence" value="ECO:0007669"/>
    <property type="project" value="UniProtKB-SubCell"/>
</dbReference>
<evidence type="ECO:0000256" key="4">
    <source>
        <dbReference type="ARBA" id="ARBA00022475"/>
    </source>
</evidence>
<feature type="compositionally biased region" description="Polar residues" evidence="16">
    <location>
        <begin position="100"/>
        <end position="122"/>
    </location>
</feature>
<keyword evidence="9 17" id="KW-0732">Signal</keyword>
<evidence type="ECO:0000256" key="9">
    <source>
        <dbReference type="ARBA" id="ARBA00022729"/>
    </source>
</evidence>
<gene>
    <name evidence="19" type="ORF">B0T14DRAFT_496138</name>
</gene>
<name>A0AA40BZP1_9PEZI</name>
<keyword evidence="14" id="KW-0449">Lipoprotein</keyword>
<evidence type="ECO:0000313" key="20">
    <source>
        <dbReference type="Proteomes" id="UP001175000"/>
    </source>
</evidence>
<dbReference type="GO" id="GO:0098552">
    <property type="term" value="C:side of membrane"/>
    <property type="evidence" value="ECO:0007669"/>
    <property type="project" value="UniProtKB-KW"/>
</dbReference>
<feature type="signal peptide" evidence="17">
    <location>
        <begin position="1"/>
        <end position="19"/>
    </location>
</feature>
<evidence type="ECO:0000256" key="5">
    <source>
        <dbReference type="ARBA" id="ARBA00022525"/>
    </source>
</evidence>
<dbReference type="PANTHER" id="PTHR37928">
    <property type="entry name" value="CFEM DOMAIN PROTEIN (AFU_ORTHOLOGUE AFUA_6G14090)"/>
    <property type="match status" value="1"/>
</dbReference>
<keyword evidence="11" id="KW-0472">Membrane</keyword>
<dbReference type="AlphaFoldDB" id="A0AA40BZP1"/>
<evidence type="ECO:0000256" key="13">
    <source>
        <dbReference type="ARBA" id="ARBA00023180"/>
    </source>
</evidence>
<comment type="subcellular location">
    <subcellularLocation>
        <location evidence="1">Cell membrane</location>
        <topology evidence="1">Lipid-anchor</topology>
        <topology evidence="1">GPI-anchor</topology>
    </subcellularLocation>
    <subcellularLocation>
        <location evidence="2">Secreted</location>
    </subcellularLocation>
</comment>
<dbReference type="Proteomes" id="UP001175000">
    <property type="component" value="Unassembled WGS sequence"/>
</dbReference>
<keyword evidence="7" id="KW-0336">GPI-anchor</keyword>
<dbReference type="SMART" id="SM00747">
    <property type="entry name" value="CFEM"/>
    <property type="match status" value="1"/>
</dbReference>
<dbReference type="GO" id="GO:0046872">
    <property type="term" value="F:metal ion binding"/>
    <property type="evidence" value="ECO:0007669"/>
    <property type="project" value="UniProtKB-UniRule"/>
</dbReference>
<evidence type="ECO:0000256" key="15">
    <source>
        <dbReference type="PROSITE-ProRule" id="PRU01356"/>
    </source>
</evidence>
<organism evidence="19 20">
    <name type="scientific">Immersiella caudata</name>
    <dbReference type="NCBI Taxonomy" id="314043"/>
    <lineage>
        <taxon>Eukaryota</taxon>
        <taxon>Fungi</taxon>
        <taxon>Dikarya</taxon>
        <taxon>Ascomycota</taxon>
        <taxon>Pezizomycotina</taxon>
        <taxon>Sordariomycetes</taxon>
        <taxon>Sordariomycetidae</taxon>
        <taxon>Sordariales</taxon>
        <taxon>Lasiosphaeriaceae</taxon>
        <taxon>Immersiella</taxon>
    </lineage>
</organism>
<evidence type="ECO:0000256" key="1">
    <source>
        <dbReference type="ARBA" id="ARBA00004609"/>
    </source>
</evidence>
<feature type="binding site" description="axial binding residue" evidence="15">
    <location>
        <position position="45"/>
    </location>
    <ligand>
        <name>heme</name>
        <dbReference type="ChEBI" id="CHEBI:30413"/>
    </ligand>
    <ligandPart>
        <name>Fe</name>
        <dbReference type="ChEBI" id="CHEBI:18248"/>
    </ligandPart>
</feature>
<evidence type="ECO:0000259" key="18">
    <source>
        <dbReference type="PROSITE" id="PS52012"/>
    </source>
</evidence>
<keyword evidence="20" id="KW-1185">Reference proteome</keyword>
<feature type="region of interest" description="Disordered" evidence="16">
    <location>
        <begin position="95"/>
        <end position="158"/>
    </location>
</feature>
<evidence type="ECO:0000256" key="8">
    <source>
        <dbReference type="ARBA" id="ARBA00022723"/>
    </source>
</evidence>
<dbReference type="Pfam" id="PF05730">
    <property type="entry name" value="CFEM"/>
    <property type="match status" value="1"/>
</dbReference>
<feature type="compositionally biased region" description="Low complexity" evidence="16">
    <location>
        <begin position="123"/>
        <end position="158"/>
    </location>
</feature>
<accession>A0AA40BZP1</accession>
<feature type="domain" description="CFEM" evidence="18">
    <location>
        <begin position="1"/>
        <end position="112"/>
    </location>
</feature>
<sequence>MKFTPAVLVAFAGLTAAQGLSSIPQCAQECISTAISSSTTCQATDIPCICNSIEAVTAGATSCVLAACGADVAIGQVLPATAQLCADALPNGPSSAAPAGTTTNLPGSTRSGVPTLNSPATPSGTASGDDDASSTVTTPASTGAAQTGTSTSTTSTSTAGAASFGAVGSLGMLLMGAVAAL</sequence>
<evidence type="ECO:0000256" key="10">
    <source>
        <dbReference type="ARBA" id="ARBA00023004"/>
    </source>
</evidence>
<feature type="disulfide bond" evidence="15">
    <location>
        <begin position="41"/>
        <end position="48"/>
    </location>
</feature>
<evidence type="ECO:0000256" key="11">
    <source>
        <dbReference type="ARBA" id="ARBA00023136"/>
    </source>
</evidence>
<evidence type="ECO:0000256" key="17">
    <source>
        <dbReference type="SAM" id="SignalP"/>
    </source>
</evidence>
<comment type="caution">
    <text evidence="15">Lacks conserved residue(s) required for the propagation of feature annotation.</text>
</comment>
<dbReference type="InterPro" id="IPR051735">
    <property type="entry name" value="CFEM_domain"/>
</dbReference>
<keyword evidence="10 15" id="KW-0408">Iron</keyword>
<reference evidence="19" key="1">
    <citation type="submission" date="2023-06" db="EMBL/GenBank/DDBJ databases">
        <title>Genome-scale phylogeny and comparative genomics of the fungal order Sordariales.</title>
        <authorList>
            <consortium name="Lawrence Berkeley National Laboratory"/>
            <person name="Hensen N."/>
            <person name="Bonometti L."/>
            <person name="Westerberg I."/>
            <person name="Brannstrom I.O."/>
            <person name="Guillou S."/>
            <person name="Cros-Aarteil S."/>
            <person name="Calhoun S."/>
            <person name="Haridas S."/>
            <person name="Kuo A."/>
            <person name="Mondo S."/>
            <person name="Pangilinan J."/>
            <person name="Riley R."/>
            <person name="Labutti K."/>
            <person name="Andreopoulos B."/>
            <person name="Lipzen A."/>
            <person name="Chen C."/>
            <person name="Yanf M."/>
            <person name="Daum C."/>
            <person name="Ng V."/>
            <person name="Clum A."/>
            <person name="Steindorff A."/>
            <person name="Ohm R."/>
            <person name="Martin F."/>
            <person name="Silar P."/>
            <person name="Natvig D."/>
            <person name="Lalanne C."/>
            <person name="Gautier V."/>
            <person name="Ament-Velasquez S.L."/>
            <person name="Kruys A."/>
            <person name="Hutchinson M.I."/>
            <person name="Powell A.J."/>
            <person name="Barry K."/>
            <person name="Miller A.N."/>
            <person name="Grigoriev I.V."/>
            <person name="Debuchy R."/>
            <person name="Gladieux P."/>
            <person name="Thoren M.H."/>
            <person name="Johannesson H."/>
        </authorList>
    </citation>
    <scope>NUCLEOTIDE SEQUENCE</scope>
    <source>
        <strain evidence="19">CBS 606.72</strain>
    </source>
</reference>
<evidence type="ECO:0000313" key="19">
    <source>
        <dbReference type="EMBL" id="KAK0619354.1"/>
    </source>
</evidence>
<dbReference type="InterPro" id="IPR008427">
    <property type="entry name" value="Extracellular_membr_CFEM_dom"/>
</dbReference>
<comment type="similarity">
    <text evidence="3">Belongs to the RBT5 family.</text>
</comment>
<keyword evidence="5" id="KW-0964">Secreted</keyword>
<evidence type="ECO:0000256" key="2">
    <source>
        <dbReference type="ARBA" id="ARBA00004613"/>
    </source>
</evidence>
<keyword evidence="6 15" id="KW-0349">Heme</keyword>
<keyword evidence="13" id="KW-0325">Glycoprotein</keyword>
<comment type="caution">
    <text evidence="19">The sequence shown here is derived from an EMBL/GenBank/DDBJ whole genome shotgun (WGS) entry which is preliminary data.</text>
</comment>